<dbReference type="InterPro" id="IPR027625">
    <property type="entry name" value="OvoA_Cterm"/>
</dbReference>
<feature type="domain" description="DinB-like" evidence="6">
    <location>
        <begin position="35"/>
        <end position="168"/>
    </location>
</feature>
<evidence type="ECO:0000313" key="8">
    <source>
        <dbReference type="Proteomes" id="UP001595692"/>
    </source>
</evidence>
<dbReference type="EMBL" id="JBHSAF010000014">
    <property type="protein sequence ID" value="MFC3914225.1"/>
    <property type="molecule type" value="Genomic_DNA"/>
</dbReference>
<dbReference type="InterPro" id="IPR013217">
    <property type="entry name" value="Methyltransf_12"/>
</dbReference>
<dbReference type="SUPFAM" id="SSF56436">
    <property type="entry name" value="C-type lectin-like"/>
    <property type="match status" value="1"/>
</dbReference>
<gene>
    <name evidence="7" type="primary">ovoA</name>
    <name evidence="7" type="ORF">ACFOSS_12190</name>
</gene>
<keyword evidence="8" id="KW-1185">Reference proteome</keyword>
<dbReference type="InterPro" id="IPR005532">
    <property type="entry name" value="SUMF_dom"/>
</dbReference>
<accession>A0ABV8CQA4</accession>
<comment type="caution">
    <text evidence="7">The sequence shown here is derived from an EMBL/GenBank/DDBJ whole genome shotgun (WGS) entry which is preliminary data.</text>
</comment>
<dbReference type="InterPro" id="IPR034660">
    <property type="entry name" value="DinB/YfiT-like"/>
</dbReference>
<evidence type="ECO:0000259" key="6">
    <source>
        <dbReference type="Pfam" id="PF12867"/>
    </source>
</evidence>
<proteinExistence type="predicted"/>
<dbReference type="SUPFAM" id="SSF53335">
    <property type="entry name" value="S-adenosyl-L-methionine-dependent methyltransferases"/>
    <property type="match status" value="1"/>
</dbReference>
<dbReference type="PANTHER" id="PTHR23150">
    <property type="entry name" value="SULFATASE MODIFYING FACTOR 1, 2"/>
    <property type="match status" value="1"/>
</dbReference>
<keyword evidence="1" id="KW-0560">Oxidoreductase</keyword>
<dbReference type="InterPro" id="IPR029063">
    <property type="entry name" value="SAM-dependent_MTases_sf"/>
</dbReference>
<feature type="domain" description="Methyltransferase type 12" evidence="5">
    <location>
        <begin position="521"/>
        <end position="643"/>
    </location>
</feature>
<dbReference type="InterPro" id="IPR027577">
    <property type="entry name" value="OvoA_Nterm"/>
</dbReference>
<dbReference type="Gene3D" id="3.90.1580.10">
    <property type="entry name" value="paralog of FGE (formylglycine-generating enzyme)"/>
    <property type="match status" value="1"/>
</dbReference>
<name>A0ABV8CQA4_9GAMM</name>
<dbReference type="InterPro" id="IPR024775">
    <property type="entry name" value="DinB-like"/>
</dbReference>
<dbReference type="Pfam" id="PF12867">
    <property type="entry name" value="DinB_2"/>
    <property type="match status" value="1"/>
</dbReference>
<dbReference type="Gene3D" id="3.40.50.150">
    <property type="entry name" value="Vaccinia Virus protein VP39"/>
    <property type="match status" value="1"/>
</dbReference>
<dbReference type="RefSeq" id="WP_377152875.1">
    <property type="nucleotide sequence ID" value="NZ_JBHSAF010000014.1"/>
</dbReference>
<reference evidence="8" key="1">
    <citation type="journal article" date="2019" name="Int. J. Syst. Evol. Microbiol.">
        <title>The Global Catalogue of Microorganisms (GCM) 10K type strain sequencing project: providing services to taxonomists for standard genome sequencing and annotation.</title>
        <authorList>
            <consortium name="The Broad Institute Genomics Platform"/>
            <consortium name="The Broad Institute Genome Sequencing Center for Infectious Disease"/>
            <person name="Wu L."/>
            <person name="Ma J."/>
        </authorList>
    </citation>
    <scope>NUCLEOTIDE SEQUENCE [LARGE SCALE GENOMIC DNA]</scope>
    <source>
        <strain evidence="8">CCUG 54939</strain>
    </source>
</reference>
<protein>
    <submittedName>
        <fullName evidence="7">5-histidylcysteine sulfoxide synthase</fullName>
    </submittedName>
</protein>
<comment type="pathway">
    <text evidence="3">Amino-acid biosynthesis; ergothioneine biosynthesis.</text>
</comment>
<dbReference type="Pfam" id="PF08242">
    <property type="entry name" value="Methyltransf_12"/>
    <property type="match status" value="1"/>
</dbReference>
<dbReference type="InterPro" id="IPR051043">
    <property type="entry name" value="Sulfatase_Mod_Factor_Kinase"/>
</dbReference>
<dbReference type="InterPro" id="IPR042095">
    <property type="entry name" value="SUMF_sf"/>
</dbReference>
<dbReference type="SUPFAM" id="SSF109854">
    <property type="entry name" value="DinB/YfiT-like putative metalloenzymes"/>
    <property type="match status" value="1"/>
</dbReference>
<dbReference type="NCBIfam" id="TIGR04344">
    <property type="entry name" value="ovoA_Nterm"/>
    <property type="match status" value="1"/>
</dbReference>
<evidence type="ECO:0000256" key="3">
    <source>
        <dbReference type="ARBA" id="ARBA00037882"/>
    </source>
</evidence>
<dbReference type="CDD" id="cd02440">
    <property type="entry name" value="AdoMet_MTases"/>
    <property type="match status" value="1"/>
</dbReference>
<keyword evidence="2" id="KW-0408">Iron</keyword>
<evidence type="ECO:0000259" key="4">
    <source>
        <dbReference type="Pfam" id="PF03781"/>
    </source>
</evidence>
<evidence type="ECO:0000256" key="1">
    <source>
        <dbReference type="ARBA" id="ARBA00023002"/>
    </source>
</evidence>
<evidence type="ECO:0000259" key="5">
    <source>
        <dbReference type="Pfam" id="PF08242"/>
    </source>
</evidence>
<dbReference type="Proteomes" id="UP001595692">
    <property type="component" value="Unassembled WGS sequence"/>
</dbReference>
<dbReference type="InterPro" id="IPR016187">
    <property type="entry name" value="CTDL_fold"/>
</dbReference>
<dbReference type="Pfam" id="PF03781">
    <property type="entry name" value="FGE-sulfatase"/>
    <property type="match status" value="1"/>
</dbReference>
<organism evidence="7 8">
    <name type="scientific">Pseudaeromonas sharmana</name>
    <dbReference type="NCBI Taxonomy" id="328412"/>
    <lineage>
        <taxon>Bacteria</taxon>
        <taxon>Pseudomonadati</taxon>
        <taxon>Pseudomonadota</taxon>
        <taxon>Gammaproteobacteria</taxon>
        <taxon>Aeromonadales</taxon>
        <taxon>Aeromonadaceae</taxon>
        <taxon>Pseudaeromonas</taxon>
    </lineage>
</organism>
<dbReference type="NCBIfam" id="TIGR04345">
    <property type="entry name" value="ovoA_Cterm"/>
    <property type="match status" value="1"/>
</dbReference>
<evidence type="ECO:0000256" key="2">
    <source>
        <dbReference type="ARBA" id="ARBA00023004"/>
    </source>
</evidence>
<evidence type="ECO:0000313" key="7">
    <source>
        <dbReference type="EMBL" id="MFC3914225.1"/>
    </source>
</evidence>
<sequence length="719" mass="81853">MSPELPVLAPLSPTLDLNGDDVATKRREIRDYFIETFERYESLFRCLACPEAWYQKAIPLRHPLIFYYGHTAAFFINKLLAGRFITKRIDPRIESMVAIGVDEMSWDDLNDSHYDWPSVEALADYRQQVRTRLLEFIDTMPLSLPIDWHSPAWAVLMGIEHERIHLETSSVLIRQLPLAHVQRQPQWPVCPQRRQLRAEVPTNSLISVPGGELRLGKPQADTTYGWDNEYGQRKVTLPPFQASRMLVSNAEYYQFVLAGGYQQAQWWSEEGWRWCQFAQARMPTFWVGDPQVENTLQLRTLCQQITMPWDWPVEVNQLEAAAFCSWKAAQTGLNITLPTEAEWCQLASQLAGPEGEWPQHAANLNLAHWASSCPVDRMAQGDFYDLAGNVWQWTRTPIDGYDGFAIHPLYDDFSTPTFDGRHDLIKGGSWVSSGNLAIRHSRYAFRRHFFQHAGLRYLVSDYQENATVNPYVADLPVAQALESQYGAPAAELALPEAATINPWVTLAALAARHQPAGGRALEMGCGVGRGSFELARYFAHVDGVDFSARFIDVALMLARQDRFRYALPLEGALPDYRETQLSCHGIGAEQIARVHFSQGDPCNLKPVYQGYDLVLAVNLLEQLREPARFVSEIVQRLNRGGVLLLSSAYQWQEAITPPENWLGGRRENGEALGSYQALQRLLAPYCDELAAPQALLFWRRDNARHLHALRSEVTCWRRR</sequence>
<dbReference type="PANTHER" id="PTHR23150:SF26">
    <property type="entry name" value="GENERIC METHYLTRANSFERASE"/>
    <property type="match status" value="1"/>
</dbReference>
<feature type="domain" description="Sulfatase-modifying factor enzyme-like" evidence="4">
    <location>
        <begin position="203"/>
        <end position="446"/>
    </location>
</feature>